<dbReference type="Pfam" id="PF13676">
    <property type="entry name" value="TIR_2"/>
    <property type="match status" value="1"/>
</dbReference>
<dbReference type="InterPro" id="IPR036366">
    <property type="entry name" value="PGBDSf"/>
</dbReference>
<name>A0A6C0GC06_9BACT</name>
<evidence type="ECO:0000313" key="3">
    <source>
        <dbReference type="Proteomes" id="UP000480178"/>
    </source>
</evidence>
<dbReference type="InterPro" id="IPR036365">
    <property type="entry name" value="PGBD-like_sf"/>
</dbReference>
<organism evidence="2 3">
    <name type="scientific">Rhodocytophaga rosea</name>
    <dbReference type="NCBI Taxonomy" id="2704465"/>
    <lineage>
        <taxon>Bacteria</taxon>
        <taxon>Pseudomonadati</taxon>
        <taxon>Bacteroidota</taxon>
        <taxon>Cytophagia</taxon>
        <taxon>Cytophagales</taxon>
        <taxon>Rhodocytophagaceae</taxon>
        <taxon>Rhodocytophaga</taxon>
    </lineage>
</organism>
<dbReference type="Pfam" id="PF01471">
    <property type="entry name" value="PG_binding_1"/>
    <property type="match status" value="1"/>
</dbReference>
<evidence type="ECO:0000313" key="2">
    <source>
        <dbReference type="EMBL" id="QHT65352.1"/>
    </source>
</evidence>
<feature type="domain" description="TIR" evidence="1">
    <location>
        <begin position="1"/>
        <end position="130"/>
    </location>
</feature>
<dbReference type="EMBL" id="CP048222">
    <property type="protein sequence ID" value="QHT65352.1"/>
    <property type="molecule type" value="Genomic_DNA"/>
</dbReference>
<sequence>MATIFIFHSQLDKELVYKYTTELRKHNHEVLIDDTLISSEKETAEVLMEAQRKADGTLVFLTRNSIQSVHVVSELGIAKAYEQNGKFFIPLLQREVSIPYILEKTQYIIINEENFLDTAEQIETSIRDFLSLKRKTGDDIPLNVGSTGERVKEVQNLLTQIGPSKIMADGIYGNSTVNAVTAFQKDNHLFVTGEVDQSTYETLQYFSTNKKEEKTEISQTNYWLLKINEKYNTSVKSDHALK</sequence>
<accession>A0A6C0GC06</accession>
<evidence type="ECO:0000259" key="1">
    <source>
        <dbReference type="PROSITE" id="PS50104"/>
    </source>
</evidence>
<dbReference type="SUPFAM" id="SSF47090">
    <property type="entry name" value="PGBD-like"/>
    <property type="match status" value="1"/>
</dbReference>
<dbReference type="Gene3D" id="3.40.50.10140">
    <property type="entry name" value="Toll/interleukin-1 receptor homology (TIR) domain"/>
    <property type="match status" value="1"/>
</dbReference>
<dbReference type="RefSeq" id="WP_162441439.1">
    <property type="nucleotide sequence ID" value="NZ_CP048222.1"/>
</dbReference>
<dbReference type="GO" id="GO:0007165">
    <property type="term" value="P:signal transduction"/>
    <property type="evidence" value="ECO:0007669"/>
    <property type="project" value="InterPro"/>
</dbReference>
<protein>
    <submittedName>
        <fullName evidence="2">TIR domain-containing protein</fullName>
    </submittedName>
</protein>
<dbReference type="AlphaFoldDB" id="A0A6C0GC06"/>
<reference evidence="2 3" key="1">
    <citation type="submission" date="2020-01" db="EMBL/GenBank/DDBJ databases">
        <authorList>
            <person name="Kim M.K."/>
        </authorList>
    </citation>
    <scope>NUCLEOTIDE SEQUENCE [LARGE SCALE GENOMIC DNA]</scope>
    <source>
        <strain evidence="2 3">172606-1</strain>
    </source>
</reference>
<keyword evidence="3" id="KW-1185">Reference proteome</keyword>
<proteinExistence type="predicted"/>
<dbReference type="PROSITE" id="PS50104">
    <property type="entry name" value="TIR"/>
    <property type="match status" value="1"/>
</dbReference>
<dbReference type="SUPFAM" id="SSF52200">
    <property type="entry name" value="Toll/Interleukin receptor TIR domain"/>
    <property type="match status" value="1"/>
</dbReference>
<dbReference type="InterPro" id="IPR035897">
    <property type="entry name" value="Toll_tir_struct_dom_sf"/>
</dbReference>
<dbReference type="InterPro" id="IPR000157">
    <property type="entry name" value="TIR_dom"/>
</dbReference>
<dbReference type="KEGG" id="rhoz:GXP67_01010"/>
<gene>
    <name evidence="2" type="ORF">GXP67_01010</name>
</gene>
<dbReference type="Proteomes" id="UP000480178">
    <property type="component" value="Chromosome"/>
</dbReference>
<dbReference type="Gene3D" id="1.10.101.10">
    <property type="entry name" value="PGBD-like superfamily/PGBD"/>
    <property type="match status" value="1"/>
</dbReference>
<dbReference type="InterPro" id="IPR002477">
    <property type="entry name" value="Peptidoglycan-bd-like"/>
</dbReference>